<comment type="catalytic activity">
    <reaction evidence="11">
        <text>K(+)(in) + H(+)(in) = K(+)(out) + H(+)(out)</text>
        <dbReference type="Rhea" id="RHEA:28490"/>
        <dbReference type="ChEBI" id="CHEBI:15378"/>
        <dbReference type="ChEBI" id="CHEBI:29103"/>
    </reaction>
</comment>
<reference evidence="14 15" key="1">
    <citation type="submission" date="2019-07" db="EMBL/GenBank/DDBJ databases">
        <title>Genomic Encyclopedia of Archaeal and Bacterial Type Strains, Phase II (KMG-II): from individual species to whole genera.</title>
        <authorList>
            <person name="Goeker M."/>
        </authorList>
    </citation>
    <scope>NUCLEOTIDE SEQUENCE [LARGE SCALE GENOMIC DNA]</scope>
    <source>
        <strain evidence="14 15">ATCC BAA-1139</strain>
    </source>
</reference>
<keyword evidence="8 11" id="KW-1133">Transmembrane helix</keyword>
<evidence type="ECO:0000256" key="4">
    <source>
        <dbReference type="ARBA" id="ARBA00022538"/>
    </source>
</evidence>
<evidence type="ECO:0000256" key="8">
    <source>
        <dbReference type="ARBA" id="ARBA00022989"/>
    </source>
</evidence>
<sequence length="606" mass="67013">MKHHEAGSFWGGIVKSMGLVFGDIGTSPIYTLTVIMTLTQPTQEHILGILSLIVWTLILLVSVEYAWLAMSLGRKGEGGTIVLKEILVRLLKPGRQLGFVAFLSYLGVCLLLGDGVITPAISILSAVEGLELIPGLEHTQQWMLILIAAVIAVGLFIFQFKGTDKVASLFGPLMVVWFLALTVSGAISAASYPVVLKAVSPWYAVEFLARNGLSGFFILSEVILCATGGEALYADMGHLGRKPIIRAWYFVFVALVINYLGQGAYILKHPDARNILFGMVRWEAPFLYIPFLLLTVMATVIASQALISGVFSIVYQGITTRIMPLLKVDYTSSHLKSQIYIGSVNWALLVLVIFIMIVFRKSENLAAAYGLAVTGTMTITGIMMCMIFARTTKKWKVPIALFVTLLDLAFLIANLNKLPHGGYWSLILAAIPFAVILIWTKGQRALYRALRPLDIDTFLIAYEQIHAKGKNIPGTGLFFTKEWEVVPPYVVHCIIRSNIIYERNIFISIVRTDEPFGIHTCLNLNGGTGLDSFAIQAGYMEMLDIETLLKENGIHEKVIFYGIEDIATPNPVWKVFSVIKRLTPNFVQFNKLPASKLQGVVTRVEM</sequence>
<dbReference type="Proteomes" id="UP000319449">
    <property type="component" value="Unassembled WGS sequence"/>
</dbReference>
<dbReference type="GO" id="GO:0015079">
    <property type="term" value="F:potassium ion transmembrane transporter activity"/>
    <property type="evidence" value="ECO:0007669"/>
    <property type="project" value="UniProtKB-UniRule"/>
</dbReference>
<dbReference type="InterPro" id="IPR053951">
    <property type="entry name" value="K_trans_N"/>
</dbReference>
<dbReference type="OrthoDB" id="9805577at2"/>
<evidence type="ECO:0000256" key="1">
    <source>
        <dbReference type="ARBA" id="ARBA00004141"/>
    </source>
</evidence>
<feature type="transmembrane region" description="Helical" evidence="11">
    <location>
        <begin position="97"/>
        <end position="121"/>
    </location>
</feature>
<proteinExistence type="inferred from homology"/>
<comment type="subcellular location">
    <subcellularLocation>
        <location evidence="11">Cell membrane</location>
        <topology evidence="11">Multi-pass membrane protein</topology>
    </subcellularLocation>
    <subcellularLocation>
        <location evidence="1">Membrane</location>
        <topology evidence="1">Multi-pass membrane protein</topology>
    </subcellularLocation>
</comment>
<feature type="domain" description="K+ potassium transporter integral membrane" evidence="12">
    <location>
        <begin position="13"/>
        <end position="452"/>
    </location>
</feature>
<organism evidence="14 15">
    <name type="scientific">Geobacter argillaceus</name>
    <dbReference type="NCBI Taxonomy" id="345631"/>
    <lineage>
        <taxon>Bacteria</taxon>
        <taxon>Pseudomonadati</taxon>
        <taxon>Thermodesulfobacteriota</taxon>
        <taxon>Desulfuromonadia</taxon>
        <taxon>Geobacterales</taxon>
        <taxon>Geobacteraceae</taxon>
        <taxon>Geobacter</taxon>
    </lineage>
</organism>
<evidence type="ECO:0000256" key="3">
    <source>
        <dbReference type="ARBA" id="ARBA00022475"/>
    </source>
</evidence>
<dbReference type="GO" id="GO:0015293">
    <property type="term" value="F:symporter activity"/>
    <property type="evidence" value="ECO:0007669"/>
    <property type="project" value="UniProtKB-UniRule"/>
</dbReference>
<feature type="domain" description="K+ potassium transporter C-terminal" evidence="13">
    <location>
        <begin position="473"/>
        <end position="606"/>
    </location>
</feature>
<dbReference type="InterPro" id="IPR053952">
    <property type="entry name" value="K_trans_C"/>
</dbReference>
<dbReference type="Pfam" id="PF22776">
    <property type="entry name" value="K_trans_C"/>
    <property type="match status" value="1"/>
</dbReference>
<feature type="transmembrane region" description="Helical" evidence="11">
    <location>
        <begin position="395"/>
        <end position="415"/>
    </location>
</feature>
<dbReference type="PANTHER" id="PTHR30540">
    <property type="entry name" value="OSMOTIC STRESS POTASSIUM TRANSPORTER"/>
    <property type="match status" value="1"/>
</dbReference>
<evidence type="ECO:0000256" key="9">
    <source>
        <dbReference type="ARBA" id="ARBA00023065"/>
    </source>
</evidence>
<comment type="caution">
    <text evidence="14">The sequence shown here is derived from an EMBL/GenBank/DDBJ whole genome shotgun (WGS) entry which is preliminary data.</text>
</comment>
<evidence type="ECO:0000256" key="10">
    <source>
        <dbReference type="ARBA" id="ARBA00023136"/>
    </source>
</evidence>
<keyword evidence="10 11" id="KW-0472">Membrane</keyword>
<comment type="function">
    <text evidence="11">Transport of potassium into the cell. Likely operates as a K(+):H(+) symporter.</text>
</comment>
<feature type="transmembrane region" description="Helical" evidence="11">
    <location>
        <begin position="339"/>
        <end position="359"/>
    </location>
</feature>
<keyword evidence="6 11" id="KW-0769">Symport</keyword>
<evidence type="ECO:0000259" key="13">
    <source>
        <dbReference type="Pfam" id="PF22776"/>
    </source>
</evidence>
<dbReference type="RefSeq" id="WP_145022798.1">
    <property type="nucleotide sequence ID" value="NZ_VLLN01000012.1"/>
</dbReference>
<keyword evidence="9 11" id="KW-0406">Ion transport</keyword>
<feature type="transmembrane region" description="Helical" evidence="11">
    <location>
        <begin position="46"/>
        <end position="68"/>
    </location>
</feature>
<keyword evidence="2 11" id="KW-0813">Transport</keyword>
<name>A0A562VMQ5_9BACT</name>
<dbReference type="PANTHER" id="PTHR30540:SF83">
    <property type="entry name" value="K+ POTASSIUM TRANSPORTER"/>
    <property type="match status" value="1"/>
</dbReference>
<dbReference type="InterPro" id="IPR023051">
    <property type="entry name" value="Kup"/>
</dbReference>
<dbReference type="AlphaFoldDB" id="A0A562VMQ5"/>
<protein>
    <recommendedName>
        <fullName evidence="11">Probable potassium transport system protein Kup</fullName>
    </recommendedName>
</protein>
<comment type="similarity">
    <text evidence="11">Belongs to the HAK/KUP transporter (TC 2.A.72) family.</text>
</comment>
<evidence type="ECO:0000313" key="15">
    <source>
        <dbReference type="Proteomes" id="UP000319449"/>
    </source>
</evidence>
<gene>
    <name evidence="11" type="primary">kup</name>
    <name evidence="14" type="ORF">JN12_02272</name>
</gene>
<accession>A0A562VMQ5</accession>
<keyword evidence="4 11" id="KW-0633">Potassium transport</keyword>
<feature type="transmembrane region" description="Helical" evidence="11">
    <location>
        <begin position="421"/>
        <end position="440"/>
    </location>
</feature>
<keyword evidence="15" id="KW-1185">Reference proteome</keyword>
<feature type="transmembrane region" description="Helical" evidence="11">
    <location>
        <begin position="170"/>
        <end position="195"/>
    </location>
</feature>
<keyword evidence="3 11" id="KW-1003">Cell membrane</keyword>
<evidence type="ECO:0000256" key="11">
    <source>
        <dbReference type="HAMAP-Rule" id="MF_01522"/>
    </source>
</evidence>
<evidence type="ECO:0000256" key="7">
    <source>
        <dbReference type="ARBA" id="ARBA00022958"/>
    </source>
</evidence>
<evidence type="ECO:0000259" key="12">
    <source>
        <dbReference type="Pfam" id="PF02705"/>
    </source>
</evidence>
<dbReference type="EMBL" id="VLLN01000012">
    <property type="protein sequence ID" value="TWJ19051.1"/>
    <property type="molecule type" value="Genomic_DNA"/>
</dbReference>
<evidence type="ECO:0000256" key="6">
    <source>
        <dbReference type="ARBA" id="ARBA00022847"/>
    </source>
</evidence>
<keyword evidence="7 11" id="KW-0630">Potassium</keyword>
<feature type="transmembrane region" description="Helical" evidence="11">
    <location>
        <begin position="141"/>
        <end position="158"/>
    </location>
</feature>
<evidence type="ECO:0000256" key="5">
    <source>
        <dbReference type="ARBA" id="ARBA00022692"/>
    </source>
</evidence>
<dbReference type="Pfam" id="PF02705">
    <property type="entry name" value="K_trans"/>
    <property type="match status" value="1"/>
</dbReference>
<feature type="transmembrane region" description="Helical" evidence="11">
    <location>
        <begin position="247"/>
        <end position="267"/>
    </location>
</feature>
<dbReference type="InterPro" id="IPR003855">
    <property type="entry name" value="K+_transporter"/>
</dbReference>
<feature type="transmembrane region" description="Helical" evidence="11">
    <location>
        <begin position="215"/>
        <end position="235"/>
    </location>
</feature>
<dbReference type="GO" id="GO:0005886">
    <property type="term" value="C:plasma membrane"/>
    <property type="evidence" value="ECO:0007669"/>
    <property type="project" value="UniProtKB-SubCell"/>
</dbReference>
<feature type="transmembrane region" description="Helical" evidence="11">
    <location>
        <begin position="365"/>
        <end position="388"/>
    </location>
</feature>
<evidence type="ECO:0000256" key="2">
    <source>
        <dbReference type="ARBA" id="ARBA00022448"/>
    </source>
</evidence>
<feature type="transmembrane region" description="Helical" evidence="11">
    <location>
        <begin position="287"/>
        <end position="318"/>
    </location>
</feature>
<evidence type="ECO:0000313" key="14">
    <source>
        <dbReference type="EMBL" id="TWJ19051.1"/>
    </source>
</evidence>
<dbReference type="HAMAP" id="MF_01522">
    <property type="entry name" value="Kup"/>
    <property type="match status" value="1"/>
</dbReference>
<keyword evidence="5 11" id="KW-0812">Transmembrane</keyword>